<keyword evidence="1" id="KW-0472">Membrane</keyword>
<gene>
    <name evidence="2" type="ORF">MiSe_49160</name>
</gene>
<keyword evidence="1" id="KW-1133">Transmembrane helix</keyword>
<evidence type="ECO:0000256" key="1">
    <source>
        <dbReference type="SAM" id="Phobius"/>
    </source>
</evidence>
<evidence type="ECO:0000313" key="2">
    <source>
        <dbReference type="EMBL" id="GET40108.1"/>
    </source>
</evidence>
<feature type="transmembrane region" description="Helical" evidence="1">
    <location>
        <begin position="16"/>
        <end position="36"/>
    </location>
</feature>
<dbReference type="Proteomes" id="UP001050975">
    <property type="component" value="Unassembled WGS sequence"/>
</dbReference>
<keyword evidence="1" id="KW-0812">Transmembrane</keyword>
<dbReference type="RefSeq" id="WP_226585892.1">
    <property type="nucleotide sequence ID" value="NZ_BLAY01000082.1"/>
</dbReference>
<evidence type="ECO:0008006" key="4">
    <source>
        <dbReference type="Google" id="ProtNLM"/>
    </source>
</evidence>
<sequence>MQEPIKPMPAREMHKYVWGFVGVFFLIAGSYPISFWRVSQDQKFAGFHVKSFTDAGKPKLPSDAAVAVQTPATNPAMNASVAVQPGNPAETMATMNNASVAVQPGNPAEQMATMNNASVAVQPGNMAETIASSSNANTFAQPEKITDANQSTAIVNPTIGNNPSQQIVGNDSQVALNPTDRVQLRELNQKVYDQIAKNWQLGRRFEQSLVYRVSATAEGAIASFKPVNQSASDLVQQTPLANLLPSSVSTNTPVADFRVVFTSLGVLEVSPWDGFGK</sequence>
<comment type="caution">
    <text evidence="2">The sequence shown here is derived from an EMBL/GenBank/DDBJ whole genome shotgun (WGS) entry which is preliminary data.</text>
</comment>
<name>A0AAV3XF48_9CYAN</name>
<organism evidence="2 3">
    <name type="scientific">Microseira wollei NIES-4236</name>
    <dbReference type="NCBI Taxonomy" id="2530354"/>
    <lineage>
        <taxon>Bacteria</taxon>
        <taxon>Bacillati</taxon>
        <taxon>Cyanobacteriota</taxon>
        <taxon>Cyanophyceae</taxon>
        <taxon>Oscillatoriophycideae</taxon>
        <taxon>Aerosakkonematales</taxon>
        <taxon>Aerosakkonemataceae</taxon>
        <taxon>Microseira</taxon>
    </lineage>
</organism>
<evidence type="ECO:0000313" key="3">
    <source>
        <dbReference type="Proteomes" id="UP001050975"/>
    </source>
</evidence>
<proteinExistence type="predicted"/>
<protein>
    <recommendedName>
        <fullName evidence="4">Serine/threonine protein kinase</fullName>
    </recommendedName>
</protein>
<reference evidence="2" key="1">
    <citation type="submission" date="2019-10" db="EMBL/GenBank/DDBJ databases">
        <title>Draft genome sequece of Microseira wollei NIES-4236.</title>
        <authorList>
            <person name="Yamaguchi H."/>
            <person name="Suzuki S."/>
            <person name="Kawachi M."/>
        </authorList>
    </citation>
    <scope>NUCLEOTIDE SEQUENCE</scope>
    <source>
        <strain evidence="2">NIES-4236</strain>
    </source>
</reference>
<accession>A0AAV3XF48</accession>
<keyword evidence="3" id="KW-1185">Reference proteome</keyword>
<dbReference type="AlphaFoldDB" id="A0AAV3XF48"/>
<dbReference type="EMBL" id="BLAY01000082">
    <property type="protein sequence ID" value="GET40108.1"/>
    <property type="molecule type" value="Genomic_DNA"/>
</dbReference>